<name>A0A4V2UJD5_9GAMM</name>
<proteinExistence type="predicted"/>
<evidence type="ECO:0000259" key="5">
    <source>
        <dbReference type="PROSITE" id="PS50887"/>
    </source>
</evidence>
<sequence length="485" mass="55073">MNRLLRPPKINQMLFFSHLFLVLTLIVGMSYSRYQSEWHTRVDNAATMAKHTLLPLVTDISQSISGRAYNSLLLPNMRNNLLAIDSLIYLDIQGISDYSEMPMQVRYYRPNQLIWRADVSLEEIVSAEQEMIRLQILHQQVDTDDAVKRDKMFYLLQKAIADHQSILNSHNLENTFHAPWAEPAISRDEIHLDAQTKTMHIVMPLQNQKGGRLWAVFDSTSLFTLKQQVWRHVLGEAAIALAISTLLIFWVTRWIVAPLRRLAVFMDQDLEKIELSELPEQNREDEIGMLASRFGNLVSNIKVQLNILKKQSDTDALTGLGSRYRYTNIAENYMAETLAAKKCFGLLVCDIDNFKAYNDLYGHAKGDEALSSVAAAMTSSLGTTDFAFRIGGEEFVVLLQAYQPSDIYTTAERIRHTLLAQRIQHPGNPQAGVLSLSIGAIAVERKSRSGNALRLSEVFEQADSLLYKAKAEGRNQVVFLQHNYK</sequence>
<dbReference type="CDD" id="cd01949">
    <property type="entry name" value="GGDEF"/>
    <property type="match status" value="1"/>
</dbReference>
<dbReference type="Gene3D" id="6.10.340.10">
    <property type="match status" value="1"/>
</dbReference>
<feature type="domain" description="GGDEF" evidence="5">
    <location>
        <begin position="342"/>
        <end position="482"/>
    </location>
</feature>
<dbReference type="InterPro" id="IPR050469">
    <property type="entry name" value="Diguanylate_Cyclase"/>
</dbReference>
<keyword evidence="4" id="KW-1133">Transmembrane helix</keyword>
<dbReference type="GO" id="GO:0005886">
    <property type="term" value="C:plasma membrane"/>
    <property type="evidence" value="ECO:0007669"/>
    <property type="project" value="TreeGrafter"/>
</dbReference>
<evidence type="ECO:0000256" key="3">
    <source>
        <dbReference type="ARBA" id="ARBA00034247"/>
    </source>
</evidence>
<dbReference type="SUPFAM" id="SSF55073">
    <property type="entry name" value="Nucleotide cyclase"/>
    <property type="match status" value="1"/>
</dbReference>
<protein>
    <recommendedName>
        <fullName evidence="2">diguanylate cyclase</fullName>
        <ecNumber evidence="2">2.7.7.65</ecNumber>
    </recommendedName>
</protein>
<keyword evidence="7" id="KW-1185">Reference proteome</keyword>
<keyword evidence="4" id="KW-0472">Membrane</keyword>
<dbReference type="Gene3D" id="3.30.70.270">
    <property type="match status" value="1"/>
</dbReference>
<gene>
    <name evidence="6" type="ORF">BCF53_11235</name>
</gene>
<dbReference type="InterPro" id="IPR043128">
    <property type="entry name" value="Rev_trsase/Diguanyl_cyclase"/>
</dbReference>
<evidence type="ECO:0000256" key="1">
    <source>
        <dbReference type="ARBA" id="ARBA00001946"/>
    </source>
</evidence>
<evidence type="ECO:0000256" key="4">
    <source>
        <dbReference type="SAM" id="Phobius"/>
    </source>
</evidence>
<dbReference type="GO" id="GO:1902201">
    <property type="term" value="P:negative regulation of bacterial-type flagellum-dependent cell motility"/>
    <property type="evidence" value="ECO:0007669"/>
    <property type="project" value="TreeGrafter"/>
</dbReference>
<dbReference type="EC" id="2.7.7.65" evidence="2"/>
<dbReference type="Proteomes" id="UP000295793">
    <property type="component" value="Unassembled WGS sequence"/>
</dbReference>
<comment type="caution">
    <text evidence="6">The sequence shown here is derived from an EMBL/GenBank/DDBJ whole genome shotgun (WGS) entry which is preliminary data.</text>
</comment>
<organism evidence="6 7">
    <name type="scientific">Reinekea marinisedimentorum</name>
    <dbReference type="NCBI Taxonomy" id="230495"/>
    <lineage>
        <taxon>Bacteria</taxon>
        <taxon>Pseudomonadati</taxon>
        <taxon>Pseudomonadota</taxon>
        <taxon>Gammaproteobacteria</taxon>
        <taxon>Oceanospirillales</taxon>
        <taxon>Saccharospirillaceae</taxon>
        <taxon>Reinekea</taxon>
    </lineage>
</organism>
<accession>A0A4V2UJD5</accession>
<reference evidence="6 7" key="1">
    <citation type="submission" date="2019-03" db="EMBL/GenBank/DDBJ databases">
        <title>Genomic Encyclopedia of Archaeal and Bacterial Type Strains, Phase II (KMG-II): from individual species to whole genera.</title>
        <authorList>
            <person name="Goeker M."/>
        </authorList>
    </citation>
    <scope>NUCLEOTIDE SEQUENCE [LARGE SCALE GENOMIC DNA]</scope>
    <source>
        <strain evidence="6 7">DSM 15388</strain>
    </source>
</reference>
<dbReference type="InterPro" id="IPR000160">
    <property type="entry name" value="GGDEF_dom"/>
</dbReference>
<dbReference type="FunFam" id="3.30.70.270:FF:000001">
    <property type="entry name" value="Diguanylate cyclase domain protein"/>
    <property type="match status" value="1"/>
</dbReference>
<dbReference type="NCBIfam" id="TIGR00254">
    <property type="entry name" value="GGDEF"/>
    <property type="match status" value="1"/>
</dbReference>
<dbReference type="InterPro" id="IPR029787">
    <property type="entry name" value="Nucleotide_cyclase"/>
</dbReference>
<dbReference type="OrthoDB" id="9812260at2"/>
<dbReference type="EMBL" id="SLZR01000012">
    <property type="protein sequence ID" value="TCS39750.1"/>
    <property type="molecule type" value="Genomic_DNA"/>
</dbReference>
<comment type="catalytic activity">
    <reaction evidence="3">
        <text>2 GTP = 3',3'-c-di-GMP + 2 diphosphate</text>
        <dbReference type="Rhea" id="RHEA:24898"/>
        <dbReference type="ChEBI" id="CHEBI:33019"/>
        <dbReference type="ChEBI" id="CHEBI:37565"/>
        <dbReference type="ChEBI" id="CHEBI:58805"/>
        <dbReference type="EC" id="2.7.7.65"/>
    </reaction>
</comment>
<feature type="transmembrane region" description="Helical" evidence="4">
    <location>
        <begin position="233"/>
        <end position="256"/>
    </location>
</feature>
<keyword evidence="4" id="KW-0812">Transmembrane</keyword>
<dbReference type="PANTHER" id="PTHR45138">
    <property type="entry name" value="REGULATORY COMPONENTS OF SENSORY TRANSDUCTION SYSTEM"/>
    <property type="match status" value="1"/>
</dbReference>
<evidence type="ECO:0000256" key="2">
    <source>
        <dbReference type="ARBA" id="ARBA00012528"/>
    </source>
</evidence>
<dbReference type="GO" id="GO:0043709">
    <property type="term" value="P:cell adhesion involved in single-species biofilm formation"/>
    <property type="evidence" value="ECO:0007669"/>
    <property type="project" value="TreeGrafter"/>
</dbReference>
<comment type="cofactor">
    <cofactor evidence="1">
        <name>Mg(2+)</name>
        <dbReference type="ChEBI" id="CHEBI:18420"/>
    </cofactor>
</comment>
<dbReference type="PROSITE" id="PS50887">
    <property type="entry name" value="GGDEF"/>
    <property type="match status" value="1"/>
</dbReference>
<dbReference type="AlphaFoldDB" id="A0A4V2UJD5"/>
<dbReference type="GO" id="GO:0052621">
    <property type="term" value="F:diguanylate cyclase activity"/>
    <property type="evidence" value="ECO:0007669"/>
    <property type="project" value="UniProtKB-EC"/>
</dbReference>
<evidence type="ECO:0000313" key="7">
    <source>
        <dbReference type="Proteomes" id="UP000295793"/>
    </source>
</evidence>
<dbReference type="Pfam" id="PF00990">
    <property type="entry name" value="GGDEF"/>
    <property type="match status" value="1"/>
</dbReference>
<dbReference type="SMART" id="SM00267">
    <property type="entry name" value="GGDEF"/>
    <property type="match status" value="1"/>
</dbReference>
<feature type="transmembrane region" description="Helical" evidence="4">
    <location>
        <begin position="12"/>
        <end position="31"/>
    </location>
</feature>
<dbReference type="PANTHER" id="PTHR45138:SF9">
    <property type="entry name" value="DIGUANYLATE CYCLASE DGCM-RELATED"/>
    <property type="match status" value="1"/>
</dbReference>
<evidence type="ECO:0000313" key="6">
    <source>
        <dbReference type="EMBL" id="TCS39750.1"/>
    </source>
</evidence>